<keyword evidence="7" id="KW-1133">Transmembrane helix</keyword>
<dbReference type="InterPro" id="IPR036396">
    <property type="entry name" value="Cyt_P450_sf"/>
</dbReference>
<keyword evidence="6" id="KW-0503">Monooxygenase</keyword>
<dbReference type="GO" id="GO:0004497">
    <property type="term" value="F:monooxygenase activity"/>
    <property type="evidence" value="ECO:0007669"/>
    <property type="project" value="UniProtKB-KW"/>
</dbReference>
<dbReference type="Gene3D" id="1.10.630.10">
    <property type="entry name" value="Cytochrome P450"/>
    <property type="match status" value="1"/>
</dbReference>
<evidence type="ECO:0000256" key="2">
    <source>
        <dbReference type="ARBA" id="ARBA00022617"/>
    </source>
</evidence>
<comment type="cofactor">
    <cofactor evidence="5">
        <name>heme</name>
        <dbReference type="ChEBI" id="CHEBI:30413"/>
    </cofactor>
</comment>
<evidence type="ECO:0000256" key="7">
    <source>
        <dbReference type="SAM" id="Phobius"/>
    </source>
</evidence>
<accession>A0A9W7G3X4</accession>
<evidence type="ECO:0000256" key="4">
    <source>
        <dbReference type="ARBA" id="ARBA00023004"/>
    </source>
</evidence>
<comment type="caution">
    <text evidence="8">The sequence shown here is derived from an EMBL/GenBank/DDBJ whole genome shotgun (WGS) entry which is preliminary data.</text>
</comment>
<keyword evidence="7" id="KW-0812">Transmembrane</keyword>
<feature type="binding site" description="axial binding residue" evidence="5">
    <location>
        <position position="449"/>
    </location>
    <ligand>
        <name>heme</name>
        <dbReference type="ChEBI" id="CHEBI:30413"/>
    </ligand>
    <ligandPart>
        <name>Fe</name>
        <dbReference type="ChEBI" id="CHEBI:18248"/>
    </ligandPart>
</feature>
<dbReference type="GO" id="GO:0020037">
    <property type="term" value="F:heme binding"/>
    <property type="evidence" value="ECO:0007669"/>
    <property type="project" value="InterPro"/>
</dbReference>
<keyword evidence="2 5" id="KW-0349">Heme</keyword>
<dbReference type="Pfam" id="PF00067">
    <property type="entry name" value="p450"/>
    <property type="match status" value="1"/>
</dbReference>
<dbReference type="Proteomes" id="UP001165065">
    <property type="component" value="Unassembled WGS sequence"/>
</dbReference>
<dbReference type="PRINTS" id="PR00385">
    <property type="entry name" value="P450"/>
</dbReference>
<dbReference type="OrthoDB" id="6692864at2759"/>
<comment type="similarity">
    <text evidence="1 6">Belongs to the cytochrome P450 family.</text>
</comment>
<dbReference type="SUPFAM" id="SSF48264">
    <property type="entry name" value="Cytochrome P450"/>
    <property type="match status" value="1"/>
</dbReference>
<sequence length="501" mass="55659">MSFATISEIVRDNASYHIYAVGAAFFLVFFVMKALPKKNLGNSNTNAPRVGGGWPLIGHAIEYGTNPFNFVERCRKQYGRAFIARIAFKDICFLDGTYSKAFFGKQEKELSFSEAMRQTLVPDLTIGAHVIDSPFHIPILRVSLGAKNVANHYALGLELPFKRSLKKSLGNFADAKPGGKKVMESPSMLCWNMVAHFSSMSFFGEHMCRDDELLGIFVSLHLSCFKVINAAAVMPKFIAKWAATDISAKKKAIRRMVSAEVRRRRENPGSVVDGSDVLSNVLKAKDPKTGEQPTADKIGDYMISVIFASMSTTAGVLTHVVFDIAGRPNFAKPIREEVEIALREGDGKVDKHFMERTPLLTAFVRESVRLASLPIQGVRWSMKDTLVKDIVIPKNTLVTNSGILAHYDDTAFENPMDFNPGRFLEDGVKLIEDPSKLGFSPFGTGRHICPGRHFAMAEVHVGVALLLQEFSWKTVSGDVPKYKFVATETLRFDEDIEFTKL</sequence>
<dbReference type="GO" id="GO:0016705">
    <property type="term" value="F:oxidoreductase activity, acting on paired donors, with incorporation or reduction of molecular oxygen"/>
    <property type="evidence" value="ECO:0007669"/>
    <property type="project" value="InterPro"/>
</dbReference>
<gene>
    <name evidence="8" type="ORF">TrCOL_g12636</name>
</gene>
<evidence type="ECO:0000256" key="5">
    <source>
        <dbReference type="PIRSR" id="PIRSR602403-1"/>
    </source>
</evidence>
<dbReference type="InterPro" id="IPR002403">
    <property type="entry name" value="Cyt_P450_E_grp-IV"/>
</dbReference>
<keyword evidence="7" id="KW-0472">Membrane</keyword>
<dbReference type="PANTHER" id="PTHR24304">
    <property type="entry name" value="CYTOCHROME P450 FAMILY 7"/>
    <property type="match status" value="1"/>
</dbReference>
<evidence type="ECO:0000313" key="8">
    <source>
        <dbReference type="EMBL" id="GMI31949.1"/>
    </source>
</evidence>
<reference evidence="9" key="1">
    <citation type="journal article" date="2023" name="Commun. Biol.">
        <title>Genome analysis of Parmales, the sister group of diatoms, reveals the evolutionary specialization of diatoms from phago-mixotrophs to photoautotrophs.</title>
        <authorList>
            <person name="Ban H."/>
            <person name="Sato S."/>
            <person name="Yoshikawa S."/>
            <person name="Yamada K."/>
            <person name="Nakamura Y."/>
            <person name="Ichinomiya M."/>
            <person name="Sato N."/>
            <person name="Blanc-Mathieu R."/>
            <person name="Endo H."/>
            <person name="Kuwata A."/>
            <person name="Ogata H."/>
        </authorList>
    </citation>
    <scope>NUCLEOTIDE SEQUENCE [LARGE SCALE GENOMIC DNA]</scope>
</reference>
<dbReference type="PRINTS" id="PR00465">
    <property type="entry name" value="EP450IV"/>
</dbReference>
<keyword evidence="3 5" id="KW-0479">Metal-binding</keyword>
<evidence type="ECO:0000313" key="9">
    <source>
        <dbReference type="Proteomes" id="UP001165065"/>
    </source>
</evidence>
<dbReference type="InterPro" id="IPR050529">
    <property type="entry name" value="CYP450_sterol_14alpha_dmase"/>
</dbReference>
<evidence type="ECO:0000256" key="1">
    <source>
        <dbReference type="ARBA" id="ARBA00010617"/>
    </source>
</evidence>
<evidence type="ECO:0000256" key="3">
    <source>
        <dbReference type="ARBA" id="ARBA00022723"/>
    </source>
</evidence>
<dbReference type="AlphaFoldDB" id="A0A9W7G3X4"/>
<feature type="transmembrane region" description="Helical" evidence="7">
    <location>
        <begin position="16"/>
        <end position="35"/>
    </location>
</feature>
<proteinExistence type="inferred from homology"/>
<name>A0A9W7G3X4_9STRA</name>
<dbReference type="GO" id="GO:0005506">
    <property type="term" value="F:iron ion binding"/>
    <property type="evidence" value="ECO:0007669"/>
    <property type="project" value="InterPro"/>
</dbReference>
<dbReference type="PANTHER" id="PTHR24304:SF2">
    <property type="entry name" value="24-HYDROXYCHOLESTEROL 7-ALPHA-HYDROXYLASE"/>
    <property type="match status" value="1"/>
</dbReference>
<organism evidence="8 9">
    <name type="scientific">Triparma columacea</name>
    <dbReference type="NCBI Taxonomy" id="722753"/>
    <lineage>
        <taxon>Eukaryota</taxon>
        <taxon>Sar</taxon>
        <taxon>Stramenopiles</taxon>
        <taxon>Ochrophyta</taxon>
        <taxon>Bolidophyceae</taxon>
        <taxon>Parmales</taxon>
        <taxon>Triparmaceae</taxon>
        <taxon>Triparma</taxon>
    </lineage>
</organism>
<keyword evidence="6" id="KW-0560">Oxidoreductase</keyword>
<evidence type="ECO:0000256" key="6">
    <source>
        <dbReference type="RuleBase" id="RU000461"/>
    </source>
</evidence>
<keyword evidence="4 5" id="KW-0408">Iron</keyword>
<protein>
    <recommendedName>
        <fullName evidence="10">Cytochrome P450</fullName>
    </recommendedName>
</protein>
<dbReference type="EMBL" id="BRYA01000013">
    <property type="protein sequence ID" value="GMI31949.1"/>
    <property type="molecule type" value="Genomic_DNA"/>
</dbReference>
<dbReference type="PROSITE" id="PS00086">
    <property type="entry name" value="CYTOCHROME_P450"/>
    <property type="match status" value="1"/>
</dbReference>
<dbReference type="InterPro" id="IPR001128">
    <property type="entry name" value="Cyt_P450"/>
</dbReference>
<evidence type="ECO:0008006" key="10">
    <source>
        <dbReference type="Google" id="ProtNLM"/>
    </source>
</evidence>
<dbReference type="InterPro" id="IPR017972">
    <property type="entry name" value="Cyt_P450_CS"/>
</dbReference>
<keyword evidence="9" id="KW-1185">Reference proteome</keyword>